<organism evidence="2 3">
    <name type="scientific">Salinibacter ruber</name>
    <dbReference type="NCBI Taxonomy" id="146919"/>
    <lineage>
        <taxon>Bacteria</taxon>
        <taxon>Pseudomonadati</taxon>
        <taxon>Rhodothermota</taxon>
        <taxon>Rhodothermia</taxon>
        <taxon>Rhodothermales</taxon>
        <taxon>Salinibacteraceae</taxon>
        <taxon>Salinibacter</taxon>
    </lineage>
</organism>
<proteinExistence type="predicted"/>
<dbReference type="GO" id="GO:0016757">
    <property type="term" value="F:glycosyltransferase activity"/>
    <property type="evidence" value="ECO:0007669"/>
    <property type="project" value="UniProtKB-ARBA"/>
</dbReference>
<reference evidence="2" key="1">
    <citation type="submission" date="2022-08" db="EMBL/GenBank/DDBJ databases">
        <title>Genomic Encyclopedia of Type Strains, Phase V (KMG-V): Genome sequencing to study the core and pangenomes of soil and plant-associated prokaryotes.</title>
        <authorList>
            <person name="Whitman W."/>
        </authorList>
    </citation>
    <scope>NUCLEOTIDE SEQUENCE</scope>
    <source>
        <strain evidence="2">SP2017</strain>
    </source>
</reference>
<dbReference type="AlphaFoldDB" id="A0A9X2ZTP8"/>
<dbReference type="SUPFAM" id="SSF53756">
    <property type="entry name" value="UDP-Glycosyltransferase/glycogen phosphorylase"/>
    <property type="match status" value="1"/>
</dbReference>
<dbReference type="PANTHER" id="PTHR12526:SF635">
    <property type="entry name" value="GLYCOSYL TRANSFERASE GROUP 1"/>
    <property type="match status" value="1"/>
</dbReference>
<dbReference type="PANTHER" id="PTHR12526">
    <property type="entry name" value="GLYCOSYLTRANSFERASE"/>
    <property type="match status" value="1"/>
</dbReference>
<dbReference type="Gene3D" id="3.40.50.2000">
    <property type="entry name" value="Glycogen Phosphorylase B"/>
    <property type="match status" value="2"/>
</dbReference>
<evidence type="ECO:0000313" key="3">
    <source>
        <dbReference type="Proteomes" id="UP001155010"/>
    </source>
</evidence>
<dbReference type="Pfam" id="PF13439">
    <property type="entry name" value="Glyco_transf_4"/>
    <property type="match status" value="1"/>
</dbReference>
<dbReference type="RefSeq" id="WP_259082581.1">
    <property type="nucleotide sequence ID" value="NZ_JANUBB010000021.1"/>
</dbReference>
<dbReference type="CDD" id="cd03825">
    <property type="entry name" value="GT4_WcaC-like"/>
    <property type="match status" value="1"/>
</dbReference>
<accession>A0A9X2ZTP8</accession>
<gene>
    <name evidence="2" type="ORF">GGP83_003291</name>
</gene>
<dbReference type="EMBL" id="JANUBB010000021">
    <property type="protein sequence ID" value="MCS3953316.1"/>
    <property type="molecule type" value="Genomic_DNA"/>
</dbReference>
<feature type="domain" description="Glycosyltransferase subfamily 4-like N-terminal" evidence="1">
    <location>
        <begin position="13"/>
        <end position="228"/>
    </location>
</feature>
<dbReference type="InterPro" id="IPR028098">
    <property type="entry name" value="Glyco_trans_4-like_N"/>
</dbReference>
<sequence>MKVVHLTHTDAGNGGARAAYRLHAGLRESGTRSEMFVASKDTQDPDVAEFNNLPTGVWSRLKHRFRRRRIQRAFEPYQDSRPERAEIFKDDRTPHPGEVLRQSPDPDLFNFHSVYGFIDHRTFFQTVSRPVVWTLHDMNAFTGGCQYTVRCRRFEDACGRCPQLGSDDENDLSRQVWSRKKTAYQHTSGQNRLHVVCPSEWMAEEARASTLLADVPVSVIPYGLDTNRFFPRDAEGVPAAFGIPDDHRIVLFVASDTRPRKGFDLLDNALSGLGAEKTTLLSVGGDEPELDSDLPHVHAGYVESDLLLSVFYSLADVFVIPSRQDNLPNTVLESMACGTPVVGFEVGGIPDMVRPGETGWLAKAENVRALRQSIEQALTNDEKRKRMGNRCRAVVEEEYTLETQAAAYKCIYEELLRENAGHA</sequence>
<protein>
    <submittedName>
        <fullName evidence="2">Glycosyltransferase involved in cell wall biosynthesis</fullName>
    </submittedName>
</protein>
<dbReference type="Pfam" id="PF13692">
    <property type="entry name" value="Glyco_trans_1_4"/>
    <property type="match status" value="1"/>
</dbReference>
<dbReference type="Proteomes" id="UP001155010">
    <property type="component" value="Unassembled WGS sequence"/>
</dbReference>
<evidence type="ECO:0000313" key="2">
    <source>
        <dbReference type="EMBL" id="MCS3953316.1"/>
    </source>
</evidence>
<comment type="caution">
    <text evidence="2">The sequence shown here is derived from an EMBL/GenBank/DDBJ whole genome shotgun (WGS) entry which is preliminary data.</text>
</comment>
<name>A0A9X2ZTP8_9BACT</name>
<evidence type="ECO:0000259" key="1">
    <source>
        <dbReference type="Pfam" id="PF13439"/>
    </source>
</evidence>